<dbReference type="HOGENOM" id="CLU_055673_0_1_1"/>
<dbReference type="EMBL" id="GL629729">
    <property type="protein sequence ID" value="EFX06396.1"/>
    <property type="molecule type" value="Genomic_DNA"/>
</dbReference>
<dbReference type="RefSeq" id="XP_014175878.1">
    <property type="nucleotide sequence ID" value="XM_014320403.1"/>
</dbReference>
<evidence type="ECO:0000256" key="1">
    <source>
        <dbReference type="SAM" id="MobiDB-lite"/>
    </source>
</evidence>
<evidence type="ECO:0000313" key="4">
    <source>
        <dbReference type="Proteomes" id="UP000007796"/>
    </source>
</evidence>
<reference evidence="3 4" key="1">
    <citation type="journal article" date="2011" name="Proc. Natl. Acad. Sci. U.S.A.">
        <title>Genome and transcriptome analyses of the mountain pine beetle-fungal symbiont Grosmannia clavigera, a lodgepole pine pathogen.</title>
        <authorList>
            <person name="DiGuistini S."/>
            <person name="Wang Y."/>
            <person name="Liao N.Y."/>
            <person name="Taylor G."/>
            <person name="Tanguay P."/>
            <person name="Feau N."/>
            <person name="Henrissat B."/>
            <person name="Chan S.K."/>
            <person name="Hesse-Orce U."/>
            <person name="Alamouti S.M."/>
            <person name="Tsui C.K.M."/>
            <person name="Docking R.T."/>
            <person name="Levasseur A."/>
            <person name="Haridas S."/>
            <person name="Robertson G."/>
            <person name="Birol I."/>
            <person name="Holt R.A."/>
            <person name="Marra M.A."/>
            <person name="Hamelin R.C."/>
            <person name="Hirst M."/>
            <person name="Jones S.J.M."/>
            <person name="Bohlmann J."/>
            <person name="Breuil C."/>
        </authorList>
    </citation>
    <scope>NUCLEOTIDE SEQUENCE [LARGE SCALE GENOMIC DNA]</scope>
    <source>
        <strain evidence="4">kw1407 / UAMH 11150</strain>
    </source>
</reference>
<evidence type="ECO:0000313" key="3">
    <source>
        <dbReference type="EMBL" id="EFX06396.1"/>
    </source>
</evidence>
<dbReference type="GO" id="GO:0016020">
    <property type="term" value="C:membrane"/>
    <property type="evidence" value="ECO:0007669"/>
    <property type="project" value="InterPro"/>
</dbReference>
<feature type="compositionally biased region" description="Acidic residues" evidence="1">
    <location>
        <begin position="255"/>
        <end position="265"/>
    </location>
</feature>
<dbReference type="OrthoDB" id="71600at2759"/>
<organism evidence="4">
    <name type="scientific">Grosmannia clavigera (strain kw1407 / UAMH 11150)</name>
    <name type="common">Blue stain fungus</name>
    <name type="synonym">Graphiocladiella clavigera</name>
    <dbReference type="NCBI Taxonomy" id="655863"/>
    <lineage>
        <taxon>Eukaryota</taxon>
        <taxon>Fungi</taxon>
        <taxon>Dikarya</taxon>
        <taxon>Ascomycota</taxon>
        <taxon>Pezizomycotina</taxon>
        <taxon>Sordariomycetes</taxon>
        <taxon>Sordariomycetidae</taxon>
        <taxon>Ophiostomatales</taxon>
        <taxon>Ophiostomataceae</taxon>
        <taxon>Leptographium</taxon>
    </lineage>
</organism>
<sequence length="295" mass="31764">MAISSLLALILPLVITFGILAVAIYEHVASLSLSLPIAPTLTAFTIALPVAAIANAIYLILSRQRRSQTSRTKSLLWTSVQYGSVQLPSLPVVLQFLQGIITVATAAILIVNNIAGGSPSSSSPSPTLRCALETTWQQLYSAHDAAALRRIQDALNCCGFNSVVDRAWPFPHGSGSTTCAQSYGRTTACRVPWMQTVQRRAGVDLAVVVVVALFQVLTLVVREWPASSFSYHPHGSGEQQGVRRPLLEDRVAEAYTDDVDDVDGTDEAREDANNHQDSNGPRLEPSGLQNAWSTD</sequence>
<proteinExistence type="predicted"/>
<feature type="transmembrane region" description="Helical" evidence="2">
    <location>
        <begin position="37"/>
        <end position="61"/>
    </location>
</feature>
<gene>
    <name evidence="3" type="ORF">CMQ_6717</name>
</gene>
<accession>F0X716</accession>
<dbReference type="Proteomes" id="UP000007796">
    <property type="component" value="Unassembled WGS sequence"/>
</dbReference>
<protein>
    <submittedName>
        <fullName evidence="3">Tetraspanin tsp3</fullName>
    </submittedName>
</protein>
<dbReference type="InParanoid" id="F0X716"/>
<dbReference type="GeneID" id="25980181"/>
<keyword evidence="2" id="KW-1133">Transmembrane helix</keyword>
<name>F0X716_GROCL</name>
<keyword evidence="4" id="KW-1185">Reference proteome</keyword>
<dbReference type="InterPro" id="IPR008952">
    <property type="entry name" value="Tetraspanin_EC2_sf"/>
</dbReference>
<keyword evidence="2" id="KW-0812">Transmembrane</keyword>
<feature type="transmembrane region" description="Helical" evidence="2">
    <location>
        <begin position="201"/>
        <end position="221"/>
    </location>
</feature>
<dbReference type="eggNOG" id="ENOG502SP07">
    <property type="taxonomic scope" value="Eukaryota"/>
</dbReference>
<feature type="region of interest" description="Disordered" evidence="1">
    <location>
        <begin position="230"/>
        <end position="295"/>
    </location>
</feature>
<dbReference type="STRING" id="655863.F0X716"/>
<dbReference type="AlphaFoldDB" id="F0X716"/>
<dbReference type="SUPFAM" id="SSF48652">
    <property type="entry name" value="Tetraspanin"/>
    <property type="match status" value="1"/>
</dbReference>
<keyword evidence="2" id="KW-0472">Membrane</keyword>
<evidence type="ECO:0000256" key="2">
    <source>
        <dbReference type="SAM" id="Phobius"/>
    </source>
</evidence>